<accession>A0A5C6M1R9</accession>
<keyword evidence="2" id="KW-1185">Reference proteome</keyword>
<dbReference type="Proteomes" id="UP000321083">
    <property type="component" value="Unassembled WGS sequence"/>
</dbReference>
<protein>
    <submittedName>
        <fullName evidence="1">Uncharacterized protein</fullName>
    </submittedName>
</protein>
<reference evidence="1 2" key="1">
    <citation type="submission" date="2019-08" db="EMBL/GenBank/DDBJ databases">
        <title>100 year-old enigma solved: identification of Planctomyces bekefii, the type genus and species of the phylum Planctomycetes.</title>
        <authorList>
            <person name="Svetlana D.N."/>
            <person name="Overmann J."/>
        </authorList>
    </citation>
    <scope>NUCLEOTIDE SEQUENCE [LARGE SCALE GENOMIC DNA]</scope>
    <source>
        <strain evidence="1">Phe10_nw2017</strain>
    </source>
</reference>
<sequence>MTTSKYRPTPEELDFLGFRLSAKPEEPKGSDDAPLDLERTLFKVCLHLQEDRFDGRLASVMMSWMKVHGDRVHVDRLRTMRLDFCERHRRDVLWLRYFAYYNVSLKRHRWQKLTEVVAGANAEELRIGDTTMAQAQVERWGLEPFLPTHSKLKVHKGALRVRENDVLDEQALMRRNTQYRNRFRFGANARCDVVTHMESNRFQSVKELSRFLGLSRETVRCHWEDNKRFLEVIGGVSPH</sequence>
<dbReference type="AlphaFoldDB" id="A0A5C6M1R9"/>
<comment type="caution">
    <text evidence="1">The sequence shown here is derived from an EMBL/GenBank/DDBJ whole genome shotgun (WGS) entry which is preliminary data.</text>
</comment>
<proteinExistence type="predicted"/>
<name>A0A5C6M1R9_9PLAN</name>
<reference evidence="1 2" key="2">
    <citation type="submission" date="2019-08" db="EMBL/GenBank/DDBJ databases">
        <authorList>
            <person name="Henke P."/>
        </authorList>
    </citation>
    <scope>NUCLEOTIDE SEQUENCE [LARGE SCALE GENOMIC DNA]</scope>
    <source>
        <strain evidence="1">Phe10_nw2017</strain>
    </source>
</reference>
<gene>
    <name evidence="1" type="ORF">E3A20_21790</name>
</gene>
<evidence type="ECO:0000313" key="2">
    <source>
        <dbReference type="Proteomes" id="UP000321083"/>
    </source>
</evidence>
<dbReference type="EMBL" id="SRHE01000547">
    <property type="protein sequence ID" value="TWW08690.1"/>
    <property type="molecule type" value="Genomic_DNA"/>
</dbReference>
<organism evidence="1 2">
    <name type="scientific">Planctomyces bekefii</name>
    <dbReference type="NCBI Taxonomy" id="1653850"/>
    <lineage>
        <taxon>Bacteria</taxon>
        <taxon>Pseudomonadati</taxon>
        <taxon>Planctomycetota</taxon>
        <taxon>Planctomycetia</taxon>
        <taxon>Planctomycetales</taxon>
        <taxon>Planctomycetaceae</taxon>
        <taxon>Planctomyces</taxon>
    </lineage>
</organism>
<evidence type="ECO:0000313" key="1">
    <source>
        <dbReference type="EMBL" id="TWW08690.1"/>
    </source>
</evidence>